<dbReference type="Proteomes" id="UP000001812">
    <property type="component" value="Chromosome II"/>
</dbReference>
<protein>
    <submittedName>
        <fullName evidence="1">Uncharacterized protein</fullName>
    </submittedName>
</protein>
<reference evidence="1" key="1">
    <citation type="submission" date="2009-05" db="EMBL/GenBank/DDBJ databases">
        <authorList>
            <person name="Harkins D.M."/>
            <person name="DeShazer D."/>
            <person name="Woods D.E."/>
            <person name="Brinkac L.M."/>
            <person name="Brown K.A."/>
            <person name="Hung G.C."/>
            <person name="Tuanyok A."/>
            <person name="Zhang B."/>
            <person name="Nierman W.C."/>
        </authorList>
    </citation>
    <scope>NUCLEOTIDE SEQUENCE [LARGE SCALE GENOMIC DNA]</scope>
    <source>
        <strain evidence="1">1710a</strain>
    </source>
</reference>
<accession>A0A0E1VSE4</accession>
<dbReference type="AlphaFoldDB" id="A0A0E1VSE4"/>
<dbReference type="HOGENOM" id="CLU_3306176_0_0_4"/>
<name>A0A0E1VSE4_BURPE</name>
<proteinExistence type="predicted"/>
<dbReference type="EMBL" id="CM000833">
    <property type="protein sequence ID" value="EET03803.1"/>
    <property type="molecule type" value="Genomic_DNA"/>
</dbReference>
<evidence type="ECO:0000313" key="1">
    <source>
        <dbReference type="EMBL" id="EET03803.1"/>
    </source>
</evidence>
<sequence length="39" mass="4248">MTEIGVRSTTLCPSPLIVPWVPDISHAITREARVTNSAQ</sequence>
<gene>
    <name evidence="1" type="ORF">BURPS1710A_A2559</name>
</gene>
<organism evidence="1">
    <name type="scientific">Burkholderia pseudomallei 1710a</name>
    <dbReference type="NCBI Taxonomy" id="320371"/>
    <lineage>
        <taxon>Bacteria</taxon>
        <taxon>Pseudomonadati</taxon>
        <taxon>Pseudomonadota</taxon>
        <taxon>Betaproteobacteria</taxon>
        <taxon>Burkholderiales</taxon>
        <taxon>Burkholderiaceae</taxon>
        <taxon>Burkholderia</taxon>
        <taxon>pseudomallei group</taxon>
    </lineage>
</organism>